<dbReference type="AlphaFoldDB" id="A0A9P6MZP5"/>
<evidence type="ECO:0000256" key="1">
    <source>
        <dbReference type="ARBA" id="ARBA00022741"/>
    </source>
</evidence>
<accession>A0A9P6MZP5</accession>
<dbReference type="InterPro" id="IPR027417">
    <property type="entry name" value="P-loop_NTPase"/>
</dbReference>
<organism evidence="3 4">
    <name type="scientific">Entomortierella chlamydospora</name>
    <dbReference type="NCBI Taxonomy" id="101097"/>
    <lineage>
        <taxon>Eukaryota</taxon>
        <taxon>Fungi</taxon>
        <taxon>Fungi incertae sedis</taxon>
        <taxon>Mucoromycota</taxon>
        <taxon>Mortierellomycotina</taxon>
        <taxon>Mortierellomycetes</taxon>
        <taxon>Mortierellales</taxon>
        <taxon>Mortierellaceae</taxon>
        <taxon>Entomortierella</taxon>
    </lineage>
</organism>
<keyword evidence="1" id="KW-0547">Nucleotide-binding</keyword>
<dbReference type="InterPro" id="IPR006703">
    <property type="entry name" value="G_AIG1"/>
</dbReference>
<evidence type="ECO:0000313" key="3">
    <source>
        <dbReference type="EMBL" id="KAG0018700.1"/>
    </source>
</evidence>
<sequence>MVVHPNNKKIIFVGKMGVGKSSLTNMFVQGDLFKKNVREVSNSADAVTAEIEVVDGLGWTVCDTVGLGELQGKGDSKKDEAMDLLVRVLREGKLGFHYIAYVIKQGRLRTKEHAELFDLFKKTFAGAEKNFILIITHSKESWAEKNKTAISDIFGDIPVFTCDFPFDEDEAELDEHARKESLRKLVKGLSALELKPIAPKLSRESTADEAAKKQFAESFERFLGIGLNILGFVVRILIELYAH</sequence>
<protein>
    <recommendedName>
        <fullName evidence="2">AIG1-type G domain-containing protein</fullName>
    </recommendedName>
</protein>
<comment type="caution">
    <text evidence="3">The sequence shown here is derived from an EMBL/GenBank/DDBJ whole genome shotgun (WGS) entry which is preliminary data.</text>
</comment>
<evidence type="ECO:0000313" key="4">
    <source>
        <dbReference type="Proteomes" id="UP000703661"/>
    </source>
</evidence>
<dbReference type="Pfam" id="PF04548">
    <property type="entry name" value="AIG1"/>
    <property type="match status" value="1"/>
</dbReference>
<dbReference type="EMBL" id="JAAAID010000341">
    <property type="protein sequence ID" value="KAG0018700.1"/>
    <property type="molecule type" value="Genomic_DNA"/>
</dbReference>
<dbReference type="OrthoDB" id="8954335at2759"/>
<dbReference type="Proteomes" id="UP000703661">
    <property type="component" value="Unassembled WGS sequence"/>
</dbReference>
<feature type="domain" description="AIG1-type G" evidence="2">
    <location>
        <begin position="9"/>
        <end position="144"/>
    </location>
</feature>
<proteinExistence type="predicted"/>
<evidence type="ECO:0000259" key="2">
    <source>
        <dbReference type="Pfam" id="PF04548"/>
    </source>
</evidence>
<dbReference type="Gene3D" id="3.40.50.300">
    <property type="entry name" value="P-loop containing nucleotide triphosphate hydrolases"/>
    <property type="match status" value="1"/>
</dbReference>
<name>A0A9P6MZP5_9FUNG</name>
<reference evidence="3" key="1">
    <citation type="journal article" date="2020" name="Fungal Divers.">
        <title>Resolving the Mortierellaceae phylogeny through synthesis of multi-gene phylogenetics and phylogenomics.</title>
        <authorList>
            <person name="Vandepol N."/>
            <person name="Liber J."/>
            <person name="Desiro A."/>
            <person name="Na H."/>
            <person name="Kennedy M."/>
            <person name="Barry K."/>
            <person name="Grigoriev I.V."/>
            <person name="Miller A.N."/>
            <person name="O'Donnell K."/>
            <person name="Stajich J.E."/>
            <person name="Bonito G."/>
        </authorList>
    </citation>
    <scope>NUCLEOTIDE SEQUENCE</scope>
    <source>
        <strain evidence="3">NRRL 2769</strain>
    </source>
</reference>
<keyword evidence="4" id="KW-1185">Reference proteome</keyword>
<dbReference type="SUPFAM" id="SSF52540">
    <property type="entry name" value="P-loop containing nucleoside triphosphate hydrolases"/>
    <property type="match status" value="1"/>
</dbReference>
<gene>
    <name evidence="3" type="ORF">BGZ80_006852</name>
</gene>
<dbReference type="GO" id="GO:0005525">
    <property type="term" value="F:GTP binding"/>
    <property type="evidence" value="ECO:0007669"/>
    <property type="project" value="InterPro"/>
</dbReference>